<dbReference type="Proteomes" id="UP000486602">
    <property type="component" value="Unassembled WGS sequence"/>
</dbReference>
<dbReference type="InterPro" id="IPR036583">
    <property type="entry name" value="23S_rRNA_IVS_sf"/>
</dbReference>
<dbReference type="InterPro" id="IPR012657">
    <property type="entry name" value="23S_rRNA-intervening_sequence"/>
</dbReference>
<sequence length="127" mass="14566">MNNYRELKIWNDSVELSVEIYEKVKVFPKQELYGLSDQIKRSAVSIPSNIAEGAGRNSQLEFNRFLSIASGSAAELNTQLIIANKLKFFLDADFEALQLKLEVLHKMIYKLKRAVQKSIDDEKSKKK</sequence>
<evidence type="ECO:0000313" key="2">
    <source>
        <dbReference type="Proteomes" id="UP000486602"/>
    </source>
</evidence>
<reference evidence="1 2" key="1">
    <citation type="submission" date="2020-02" db="EMBL/GenBank/DDBJ databases">
        <title>Out from the shadows clarifying the taxonomy of the family Cryomorphaceae and related taxa by utilizing the GTDB taxonomic framework.</title>
        <authorList>
            <person name="Bowman J.P."/>
        </authorList>
    </citation>
    <scope>NUCLEOTIDE SEQUENCE [LARGE SCALE GENOMIC DNA]</scope>
    <source>
        <strain evidence="1 2">QSSC 1-22</strain>
    </source>
</reference>
<dbReference type="Pfam" id="PF05635">
    <property type="entry name" value="23S_rRNA_IVP"/>
    <property type="match status" value="1"/>
</dbReference>
<accession>A0A7K3WS58</accession>
<gene>
    <name evidence="1" type="ORF">G3O08_13465</name>
</gene>
<dbReference type="SUPFAM" id="SSF158446">
    <property type="entry name" value="IVS-encoded protein-like"/>
    <property type="match status" value="1"/>
</dbReference>
<dbReference type="PANTHER" id="PTHR38471:SF2">
    <property type="entry name" value="FOUR HELIX BUNDLE PROTEIN"/>
    <property type="match status" value="1"/>
</dbReference>
<keyword evidence="2" id="KW-1185">Reference proteome</keyword>
<proteinExistence type="predicted"/>
<dbReference type="NCBIfam" id="TIGR02436">
    <property type="entry name" value="four helix bundle protein"/>
    <property type="match status" value="1"/>
</dbReference>
<dbReference type="RefSeq" id="WP_163285903.1">
    <property type="nucleotide sequence ID" value="NZ_JAAGVY010000027.1"/>
</dbReference>
<dbReference type="EMBL" id="JAAGVY010000027">
    <property type="protein sequence ID" value="NEN24510.1"/>
    <property type="molecule type" value="Genomic_DNA"/>
</dbReference>
<name>A0A7K3WS58_9FLAO</name>
<dbReference type="Gene3D" id="1.20.1440.60">
    <property type="entry name" value="23S rRNA-intervening sequence"/>
    <property type="match status" value="1"/>
</dbReference>
<dbReference type="PANTHER" id="PTHR38471">
    <property type="entry name" value="FOUR HELIX BUNDLE PROTEIN"/>
    <property type="match status" value="1"/>
</dbReference>
<dbReference type="CDD" id="cd16377">
    <property type="entry name" value="23S_rRNA_IVP_like"/>
    <property type="match status" value="1"/>
</dbReference>
<dbReference type="AlphaFoldDB" id="A0A7K3WS58"/>
<evidence type="ECO:0000313" key="1">
    <source>
        <dbReference type="EMBL" id="NEN24510.1"/>
    </source>
</evidence>
<comment type="caution">
    <text evidence="1">The sequence shown here is derived from an EMBL/GenBank/DDBJ whole genome shotgun (WGS) entry which is preliminary data.</text>
</comment>
<protein>
    <submittedName>
        <fullName evidence="1">Four helix bundle protein</fullName>
    </submittedName>
</protein>
<organism evidence="1 2">
    <name type="scientific">Cryomorpha ignava</name>
    <dbReference type="NCBI Taxonomy" id="101383"/>
    <lineage>
        <taxon>Bacteria</taxon>
        <taxon>Pseudomonadati</taxon>
        <taxon>Bacteroidota</taxon>
        <taxon>Flavobacteriia</taxon>
        <taxon>Flavobacteriales</taxon>
        <taxon>Cryomorphaceae</taxon>
        <taxon>Cryomorpha</taxon>
    </lineage>
</organism>